<evidence type="ECO:0000256" key="3">
    <source>
        <dbReference type="ARBA" id="ARBA00022692"/>
    </source>
</evidence>
<dbReference type="RefSeq" id="WP_221023264.1">
    <property type="nucleotide sequence ID" value="NZ_JAIEZQ010000001.1"/>
</dbReference>
<protein>
    <recommendedName>
        <fullName evidence="6">SURF1-like protein</fullName>
    </recommendedName>
</protein>
<comment type="similarity">
    <text evidence="2 6">Belongs to the SURF1 family.</text>
</comment>
<evidence type="ECO:0000256" key="5">
    <source>
        <dbReference type="ARBA" id="ARBA00023136"/>
    </source>
</evidence>
<dbReference type="Proteomes" id="UP000754710">
    <property type="component" value="Unassembled WGS sequence"/>
</dbReference>
<gene>
    <name evidence="7" type="ORF">K1X13_01410</name>
</gene>
<dbReference type="EMBL" id="JAIEZQ010000001">
    <property type="protein sequence ID" value="MBY9073467.1"/>
    <property type="molecule type" value="Genomic_DNA"/>
</dbReference>
<evidence type="ECO:0000256" key="6">
    <source>
        <dbReference type="RuleBase" id="RU363076"/>
    </source>
</evidence>
<evidence type="ECO:0000313" key="7">
    <source>
        <dbReference type="EMBL" id="MBY9073467.1"/>
    </source>
</evidence>
<comment type="caution">
    <text evidence="6">Lacks conserved residue(s) required for the propagation of feature annotation.</text>
</comment>
<dbReference type="InterPro" id="IPR045214">
    <property type="entry name" value="Surf1/Surf4"/>
</dbReference>
<name>A0ABS7RG41_9ACTN</name>
<reference evidence="7 8" key="1">
    <citation type="submission" date="2021-08" db="EMBL/GenBank/DDBJ databases">
        <title>Nocardioides bacterium WL0053 sp. nov., isolated from the sediment.</title>
        <authorList>
            <person name="Wang L."/>
            <person name="Zhang D."/>
            <person name="Zhang A."/>
        </authorList>
    </citation>
    <scope>NUCLEOTIDE SEQUENCE [LARGE SCALE GENOMIC DNA]</scope>
    <source>
        <strain evidence="7 8">WL0053</strain>
    </source>
</reference>
<dbReference type="CDD" id="cd06662">
    <property type="entry name" value="SURF1"/>
    <property type="match status" value="1"/>
</dbReference>
<sequence length="254" mass="28009">MTFLLSRRWILFFLTVVLLAFLAFRLGEWQFHRLEDRERTNAVVERNLAAEPAPVGSVLAVGEPVDPADEWRRVTATGEYVEDETVVVRYQTREGQSGVDVVTPLRTASGAALLVDRGWVATGNVGTTRPDVPAAPTGTVTVVGWVRVDATGDSTAVADRSTRAVSSEAIGPTLPFPVYGGFVDLERETPPAAQPLARTETPDLGEGPHFFYGLQWWFFAALAVFGFFYLAWDERRKARRPESEPEDQAVRAAN</sequence>
<accession>A0ABS7RG41</accession>
<evidence type="ECO:0000256" key="1">
    <source>
        <dbReference type="ARBA" id="ARBA00004370"/>
    </source>
</evidence>
<evidence type="ECO:0000256" key="2">
    <source>
        <dbReference type="ARBA" id="ARBA00007165"/>
    </source>
</evidence>
<dbReference type="PANTHER" id="PTHR23427">
    <property type="entry name" value="SURFEIT LOCUS PROTEIN"/>
    <property type="match status" value="1"/>
</dbReference>
<dbReference type="InterPro" id="IPR002994">
    <property type="entry name" value="Surf1/Shy1"/>
</dbReference>
<evidence type="ECO:0000256" key="4">
    <source>
        <dbReference type="ARBA" id="ARBA00022989"/>
    </source>
</evidence>
<keyword evidence="3 6" id="KW-0812">Transmembrane</keyword>
<keyword evidence="6" id="KW-1003">Cell membrane</keyword>
<keyword evidence="4 6" id="KW-1133">Transmembrane helix</keyword>
<evidence type="ECO:0000313" key="8">
    <source>
        <dbReference type="Proteomes" id="UP000754710"/>
    </source>
</evidence>
<feature type="transmembrane region" description="Helical" evidence="6">
    <location>
        <begin position="210"/>
        <end position="232"/>
    </location>
</feature>
<dbReference type="PANTHER" id="PTHR23427:SF2">
    <property type="entry name" value="SURFEIT LOCUS PROTEIN 1"/>
    <property type="match status" value="1"/>
</dbReference>
<dbReference type="Pfam" id="PF02104">
    <property type="entry name" value="SURF1"/>
    <property type="match status" value="1"/>
</dbReference>
<proteinExistence type="inferred from homology"/>
<keyword evidence="5 6" id="KW-0472">Membrane</keyword>
<comment type="caution">
    <text evidence="7">The sequence shown here is derived from an EMBL/GenBank/DDBJ whole genome shotgun (WGS) entry which is preliminary data.</text>
</comment>
<dbReference type="PROSITE" id="PS50895">
    <property type="entry name" value="SURF1"/>
    <property type="match status" value="1"/>
</dbReference>
<comment type="subcellular location">
    <subcellularLocation>
        <location evidence="6">Cell membrane</location>
        <topology evidence="6">Multi-pass membrane protein</topology>
    </subcellularLocation>
    <subcellularLocation>
        <location evidence="1">Membrane</location>
    </subcellularLocation>
</comment>
<keyword evidence="8" id="KW-1185">Reference proteome</keyword>
<organism evidence="7 8">
    <name type="scientific">Nocardioides jiangsuensis</name>
    <dbReference type="NCBI Taxonomy" id="2866161"/>
    <lineage>
        <taxon>Bacteria</taxon>
        <taxon>Bacillati</taxon>
        <taxon>Actinomycetota</taxon>
        <taxon>Actinomycetes</taxon>
        <taxon>Propionibacteriales</taxon>
        <taxon>Nocardioidaceae</taxon>
        <taxon>Nocardioides</taxon>
    </lineage>
</organism>